<evidence type="ECO:0000256" key="4">
    <source>
        <dbReference type="ARBA" id="ARBA00023203"/>
    </source>
</evidence>
<dbReference type="InterPro" id="IPR041681">
    <property type="entry name" value="PH_9"/>
</dbReference>
<evidence type="ECO:0000256" key="2">
    <source>
        <dbReference type="ARBA" id="ARBA00022467"/>
    </source>
</evidence>
<feature type="coiled-coil region" evidence="5">
    <location>
        <begin position="753"/>
        <end position="780"/>
    </location>
</feature>
<dbReference type="SUPFAM" id="SSF50729">
    <property type="entry name" value="PH domain-like"/>
    <property type="match status" value="1"/>
</dbReference>
<feature type="compositionally biased region" description="Polar residues" evidence="6">
    <location>
        <begin position="508"/>
        <end position="517"/>
    </location>
</feature>
<evidence type="ECO:0000256" key="3">
    <source>
        <dbReference type="ARBA" id="ARBA00022737"/>
    </source>
</evidence>
<feature type="region of interest" description="Disordered" evidence="6">
    <location>
        <begin position="508"/>
        <end position="528"/>
    </location>
</feature>
<feature type="coiled-coil region" evidence="5">
    <location>
        <begin position="282"/>
        <end position="345"/>
    </location>
</feature>
<accession>A0AA35P2Q9</accession>
<evidence type="ECO:0000313" key="8">
    <source>
        <dbReference type="EMBL" id="CAI5770755.1"/>
    </source>
</evidence>
<dbReference type="InterPro" id="IPR001605">
    <property type="entry name" value="PH_dom-spectrin-type"/>
</dbReference>
<evidence type="ECO:0000313" key="9">
    <source>
        <dbReference type="Proteomes" id="UP001178461"/>
    </source>
</evidence>
<dbReference type="GO" id="GO:0003779">
    <property type="term" value="F:actin binding"/>
    <property type="evidence" value="ECO:0007669"/>
    <property type="project" value="UniProtKB-KW"/>
</dbReference>
<feature type="region of interest" description="Disordered" evidence="6">
    <location>
        <begin position="1299"/>
        <end position="1326"/>
    </location>
</feature>
<keyword evidence="3" id="KW-0677">Repeat</keyword>
<keyword evidence="5" id="KW-0175">Coiled coil</keyword>
<keyword evidence="2" id="KW-0117">Actin capping</keyword>
<evidence type="ECO:0000259" key="7">
    <source>
        <dbReference type="PROSITE" id="PS50003"/>
    </source>
</evidence>
<feature type="coiled-coil region" evidence="5">
    <location>
        <begin position="812"/>
        <end position="879"/>
    </location>
</feature>
<sequence length="2122" mass="234857">MRGGEMSGSRARKVQPFTITTKLSLPKCSLDFPGDSCPDIAALDNHALHQNLNERVSLYLAQASPVSSEGRFDSTSPVEEVATNEDRINRNSLSRSIKKITLSNWHGEPNPGEETSTHTRCERNCNNNNCRTGKAQFKMSSCAVAGPWKENVKNIEAGKVAGLKPCLQSSPGLADLSKWSPHIAQFSCDMMQAEKWVRAKLRDLKDGCSIQEWAQAAQTLQRDMKDFENTMIKLNQMGDQLTVQSNSSAEIARRLQTLCEQWQLLKQMAANQSKAVSGLRNLQEFNQKAEQLEAWIRQKEEKPLLTALLQENADKIQLTRRILDLKQEEQQFQALHEEMNSLAHKLEKQGKSESRSIMARRKHLNKMWLRLQGTLKEHHENLQLALEAAAFVQQAEVLLGAIHAKRRNLCGVGKQREPETSPDLDVRDIASQVMMLDVTVSQLTSLHPSLVARVSLKHQDVKESWAQLQQLLRRSIDSPNREQVKIMSNSVGREAGGKPVWEIWKDIQGSQEGNTDSPGKDAITGNSRRRRKKLLWHSNALKDLPQQEANLQDFCQVADGELHRWSPQMEDALEELEDLWEELRRRHQENGVALREIDTALRLVGEVEEAECWLETVLGLLSEPEAAAAKNLDDLHGDLEKVGTLENQVEAWHIKLQALKEEMKMDSSSEHTAAAMIHRKMERVKEKFTCVQEALQRRTSDLKDALVLTEFLQNVHMEEMLSHRNQVQAVPNQLGSQEPLQLLIAQSAQQLSNEDMNRSLEELQEAVDMLNSVVKERERVMEAVTKTENLKCFVQALSSGEETKLAWVTSRIKTMRNRAETLAQDIMQAERSFATVKSEADLLELQGLMERQKEIESEMSSLEGDMEKLERAFIELEDCCLIEMPNESRRISETLVAWKDLQKLVLGNAVHGQQAAHLRQFFRAYLAIISWTEDTRAQIFSETMSSHGLSEAQWEDLESNMETKFKEFEELAAVGWKLVAEEHSLSETIKERMEELQSMLGWVMVRWRAQSSQKDPGSKSDGRETQNGTLNMTEHCQIKVVPESGVGEANGVLNSSVSERPPLTLCSLPNGSAAQQESESVSTAVLSTLDVLPGHRKSLEELENHLPSEMDVPKETLILEPLETPVLLVPQPGPGSLGGTVNLILSIGKKAGREATGSQVGAAPSMGPETLHKLSETKSSACKAFWKRCQGLLGSTLGSLKRKKRPPRQHAEEVSTYLHVKEKEGDRDAGMVCGSSTMLQPAKQTPPGAHSSPFPSPGWGTSAFHTLPKISSSCFLRSLKRKGRVEAEDAQLLTLQGIMGTEPSDLQAGQGERSSTSSTWPPKGNRRAQALQAECPAPCRELTDYVKNPLARAIDAECDSVREVCGCHVFPRESRGPNSPPSLAERMNNTCQHLSLGSVLSLELPKDPTILRNIHETIRVAKEGAAGRKGISQACQGARSSPAGAKVQEVGSSLQKRVLGGQPVMHQRPLRPEDARDKLPQGKGGTWFEEVSINPSYSRQKACFVALCGEDRQSPNSQSSPSDDFMDFKQNRLSRISVLHEQIGIEWDRLATSLGTTGSSKEAQVKGPADHKVREASRVKLKPSPAKHTGSSDAVSSIAKAKNPAVNGAEEKGSCVRTSPSFLHLGVKSPAKLSVFECELGTPTPSGLDPLVPAPGGSTTKGPKLLEACHPAHELFEEEEEELQAIWSNVEKHKKSLGIHSSPAGKVDKMQSPDSSGARLHLAAADNLLVAKFKLPTSAQLLQRSEGERGTNCGSPSRCRASMPSGQEPSEGAVAAAVRSLQSTCPGAQQKLQAEGRSTGKNLPSKLELQMMEGALERKHLLQAGGKKANCRSWNTFHTVLMRQTLCFYQDKKDTLKSSVVALPLNLRGAVCTLETEYIKKNNCFTLQLKDGSKYLLRAPTEPLMQEWITKLQQNSGLPEVDFFQSASQTAQETTSAVSVIPSHGVPHFLGPHQSLTAKSQEAILLPRSSVRLQLPYENQDDLLDPAESRTEDSQKSAAIFTTDHSLRQCSPTASTRSQEPYIFEEEDYGLAANKRRSYSFTSATYQKITPLSVSKEPLGLGSSYSVTLYIGEQVPTPPRPRCHSFIASPGGARETLGERSQGASPRQKNKSVFRKFFGKKD</sequence>
<reference evidence="8" key="1">
    <citation type="submission" date="2022-12" db="EMBL/GenBank/DDBJ databases">
        <authorList>
            <person name="Alioto T."/>
            <person name="Alioto T."/>
            <person name="Gomez Garrido J."/>
        </authorList>
    </citation>
    <scope>NUCLEOTIDE SEQUENCE</scope>
</reference>
<dbReference type="SMART" id="SM00233">
    <property type="entry name" value="PH"/>
    <property type="match status" value="1"/>
</dbReference>
<dbReference type="SMART" id="SM00150">
    <property type="entry name" value="SPEC"/>
    <property type="match status" value="4"/>
</dbReference>
<dbReference type="EMBL" id="OX395128">
    <property type="protein sequence ID" value="CAI5770755.1"/>
    <property type="molecule type" value="Genomic_DNA"/>
</dbReference>
<evidence type="ECO:0000256" key="5">
    <source>
        <dbReference type="SAM" id="Coils"/>
    </source>
</evidence>
<dbReference type="PROSITE" id="PS50003">
    <property type="entry name" value="PH_DOMAIN"/>
    <property type="match status" value="1"/>
</dbReference>
<dbReference type="Gene3D" id="1.20.58.60">
    <property type="match status" value="3"/>
</dbReference>
<evidence type="ECO:0000256" key="1">
    <source>
        <dbReference type="ARBA" id="ARBA00006826"/>
    </source>
</evidence>
<dbReference type="CDD" id="cd10571">
    <property type="entry name" value="PH_beta_spectrin"/>
    <property type="match status" value="1"/>
</dbReference>
<feature type="region of interest" description="Disordered" evidence="6">
    <location>
        <begin position="1744"/>
        <end position="1769"/>
    </location>
</feature>
<keyword evidence="4" id="KW-0009">Actin-binding</keyword>
<name>A0AA35P2Q9_9SAUR</name>
<dbReference type="Gene3D" id="2.30.29.30">
    <property type="entry name" value="Pleckstrin-homology domain (PH domain)/Phosphotyrosine-binding domain (PTB)"/>
    <property type="match status" value="1"/>
</dbReference>
<feature type="region of interest" description="Disordered" evidence="6">
    <location>
        <begin position="2080"/>
        <end position="2112"/>
    </location>
</feature>
<dbReference type="InterPro" id="IPR011993">
    <property type="entry name" value="PH-like_dom_sf"/>
</dbReference>
<feature type="region of interest" description="Disordered" evidence="6">
    <location>
        <begin position="1556"/>
        <end position="1598"/>
    </location>
</feature>
<proteinExistence type="inferred from homology"/>
<evidence type="ECO:0000256" key="6">
    <source>
        <dbReference type="SAM" id="MobiDB-lite"/>
    </source>
</evidence>
<organism evidence="8 9">
    <name type="scientific">Podarcis lilfordi</name>
    <name type="common">Lilford's wall lizard</name>
    <dbReference type="NCBI Taxonomy" id="74358"/>
    <lineage>
        <taxon>Eukaryota</taxon>
        <taxon>Metazoa</taxon>
        <taxon>Chordata</taxon>
        <taxon>Craniata</taxon>
        <taxon>Vertebrata</taxon>
        <taxon>Euteleostomi</taxon>
        <taxon>Lepidosauria</taxon>
        <taxon>Squamata</taxon>
        <taxon>Bifurcata</taxon>
        <taxon>Unidentata</taxon>
        <taxon>Episquamata</taxon>
        <taxon>Laterata</taxon>
        <taxon>Lacertibaenia</taxon>
        <taxon>Lacertidae</taxon>
        <taxon>Podarcis</taxon>
    </lineage>
</organism>
<dbReference type="Pfam" id="PF00435">
    <property type="entry name" value="Spectrin"/>
    <property type="match status" value="2"/>
</dbReference>
<dbReference type="PRINTS" id="PR00683">
    <property type="entry name" value="SPECTRINPH"/>
</dbReference>
<dbReference type="FunFam" id="2.30.29.30:FF:000024">
    <property type="entry name" value="Spectrin beta chain"/>
    <property type="match status" value="1"/>
</dbReference>
<dbReference type="Proteomes" id="UP001178461">
    <property type="component" value="Chromosome 3"/>
</dbReference>
<protein>
    <submittedName>
        <fullName evidence="8">XP_033000440.1uncharacterized protein LOC117044110 isoform X2</fullName>
    </submittedName>
</protein>
<dbReference type="Pfam" id="PF15410">
    <property type="entry name" value="PH_9"/>
    <property type="match status" value="1"/>
</dbReference>
<dbReference type="PANTHER" id="PTHR11915">
    <property type="entry name" value="SPECTRIN/FILAMIN RELATED CYTOSKELETAL PROTEIN"/>
    <property type="match status" value="1"/>
</dbReference>
<dbReference type="InterPro" id="IPR001849">
    <property type="entry name" value="PH_domain"/>
</dbReference>
<feature type="coiled-coil region" evidence="5">
    <location>
        <begin position="210"/>
        <end position="237"/>
    </location>
</feature>
<dbReference type="InterPro" id="IPR002017">
    <property type="entry name" value="Spectrin_repeat"/>
</dbReference>
<dbReference type="GO" id="GO:0051693">
    <property type="term" value="P:actin filament capping"/>
    <property type="evidence" value="ECO:0007669"/>
    <property type="project" value="UniProtKB-KW"/>
</dbReference>
<feature type="compositionally biased region" description="Basic and acidic residues" evidence="6">
    <location>
        <begin position="1568"/>
        <end position="1578"/>
    </location>
</feature>
<comment type="similarity">
    <text evidence="1">Belongs to the spectrin family.</text>
</comment>
<dbReference type="SUPFAM" id="SSF46966">
    <property type="entry name" value="Spectrin repeat"/>
    <property type="match status" value="4"/>
</dbReference>
<gene>
    <name evidence="8" type="ORF">PODLI_1B004288</name>
</gene>
<keyword evidence="9" id="KW-1185">Reference proteome</keyword>
<dbReference type="CDD" id="cd00176">
    <property type="entry name" value="SPEC"/>
    <property type="match status" value="2"/>
</dbReference>
<dbReference type="GO" id="GO:0005543">
    <property type="term" value="F:phospholipid binding"/>
    <property type="evidence" value="ECO:0007669"/>
    <property type="project" value="InterPro"/>
</dbReference>
<dbReference type="InterPro" id="IPR018159">
    <property type="entry name" value="Spectrin/alpha-actinin"/>
</dbReference>
<feature type="domain" description="PH" evidence="7">
    <location>
        <begin position="1809"/>
        <end position="1917"/>
    </location>
</feature>